<feature type="transmembrane region" description="Helical" evidence="1">
    <location>
        <begin position="52"/>
        <end position="76"/>
    </location>
</feature>
<dbReference type="PANTHER" id="PTHR38442:SF1">
    <property type="entry name" value="INNER MEMBRANE PROTEIN"/>
    <property type="match status" value="1"/>
</dbReference>
<keyword evidence="3" id="KW-1185">Reference proteome</keyword>
<reference evidence="3" key="1">
    <citation type="submission" date="2017-06" db="EMBL/GenBank/DDBJ databases">
        <authorList>
            <person name="Varghese N."/>
            <person name="Submissions S."/>
        </authorList>
    </citation>
    <scope>NUCLEOTIDE SEQUENCE [LARGE SCALE GENOMIC DNA]</scope>
    <source>
        <strain evidence="3">LNB2</strain>
    </source>
</reference>
<dbReference type="Proteomes" id="UP000198281">
    <property type="component" value="Unassembled WGS sequence"/>
</dbReference>
<evidence type="ECO:0000256" key="1">
    <source>
        <dbReference type="SAM" id="Phobius"/>
    </source>
</evidence>
<keyword evidence="1" id="KW-0472">Membrane</keyword>
<dbReference type="AlphaFoldDB" id="A0A239FLG6"/>
<organism evidence="2 3">
    <name type="scientific">Edaphosphingomonas laterariae</name>
    <dbReference type="NCBI Taxonomy" id="861865"/>
    <lineage>
        <taxon>Bacteria</taxon>
        <taxon>Pseudomonadati</taxon>
        <taxon>Pseudomonadota</taxon>
        <taxon>Alphaproteobacteria</taxon>
        <taxon>Sphingomonadales</taxon>
        <taxon>Rhizorhabdaceae</taxon>
        <taxon>Edaphosphingomonas</taxon>
    </lineage>
</organism>
<dbReference type="PANTHER" id="PTHR38442">
    <property type="entry name" value="INNER MEMBRANE PROTEIN-RELATED"/>
    <property type="match status" value="1"/>
</dbReference>
<evidence type="ECO:0000313" key="2">
    <source>
        <dbReference type="EMBL" id="SNS57448.1"/>
    </source>
</evidence>
<name>A0A239FLG6_9SPHN</name>
<proteinExistence type="predicted"/>
<dbReference type="OrthoDB" id="9769590at2"/>
<dbReference type="InterPro" id="IPR007383">
    <property type="entry name" value="DUF445"/>
</dbReference>
<protein>
    <submittedName>
        <fullName evidence="2">Uncharacterized membrane-anchored protein YjiN, DUF445 family</fullName>
    </submittedName>
</protein>
<keyword evidence="1" id="KW-0812">Transmembrane</keyword>
<sequence>MGLLARTGLDRFNPAQGGARGMRIAATGLLVAMAAVYLLARSQEAAGPAFWGYVRAFAEAAMVGGLADWFAVTALFRHPLGLPIPHTAIIPRNKDRIGGALATFLRDNFLIPTVVARRMRRVDVAAAAGRFLAQPPSGEGRLREGASRLIATILESLDDDRLGGMVKGAVVARLKALDIAPLLGQSLRAAIAEDRHVPLLDSIITWAGRTLAANEAMIRDMVHNRAGAVMRWTGLDERLANAIVDGLYKLLSEMADDPAHPLRAKAEEGLATLALDLQYDPAMREKVARLKAEIIASPAVGAWIDGLWQQARDGLLRATRDPQAAMAGRFGEALRQLGETLQQDARLRATINQFARRAAVGAVAAYGDAIVRLVSDTIRGWDAQTVTDRLESAVGRDLQYIRINGTVVGGLVGVTIHAANAWL</sequence>
<keyword evidence="1" id="KW-1133">Transmembrane helix</keyword>
<dbReference type="Pfam" id="PF04286">
    <property type="entry name" value="DUF445"/>
    <property type="match status" value="1"/>
</dbReference>
<evidence type="ECO:0000313" key="3">
    <source>
        <dbReference type="Proteomes" id="UP000198281"/>
    </source>
</evidence>
<dbReference type="GO" id="GO:0005886">
    <property type="term" value="C:plasma membrane"/>
    <property type="evidence" value="ECO:0007669"/>
    <property type="project" value="TreeGrafter"/>
</dbReference>
<feature type="transmembrane region" description="Helical" evidence="1">
    <location>
        <begin position="21"/>
        <end position="40"/>
    </location>
</feature>
<dbReference type="EMBL" id="FZOS01000009">
    <property type="protein sequence ID" value="SNS57448.1"/>
    <property type="molecule type" value="Genomic_DNA"/>
</dbReference>
<dbReference type="RefSeq" id="WP_089219539.1">
    <property type="nucleotide sequence ID" value="NZ_FZOS01000009.1"/>
</dbReference>
<accession>A0A239FLG6</accession>
<gene>
    <name evidence="2" type="ORF">SAMN06295912_10996</name>
</gene>